<dbReference type="Gene3D" id="3.40.600.10">
    <property type="entry name" value="DNA mismatch repair MutH/Restriction endonuclease, type II"/>
    <property type="match status" value="1"/>
</dbReference>
<accession>A0A117DPW6</accession>
<reference evidence="6" key="1">
    <citation type="submission" date="2015-11" db="EMBL/GenBank/DDBJ databases">
        <title>Draft Genome Sequence of the Radioresistant Bacterium Deinococcus grandis, Isolated from Freshwater Fish in Japan.</title>
        <authorList>
            <person name="Satoh K."/>
            <person name="Onodera T."/>
            <person name="Omoso K."/>
            <person name="Takeda-Yano K."/>
            <person name="Katayama T."/>
            <person name="Oono Y."/>
            <person name="Narumi I."/>
        </authorList>
    </citation>
    <scope>NUCLEOTIDE SEQUENCE [LARGE SCALE GENOMIC DNA]</scope>
    <source>
        <strain evidence="6">ATCC 43672</strain>
    </source>
</reference>
<dbReference type="InterPro" id="IPR011335">
    <property type="entry name" value="Restrct_endonuc-II-like"/>
</dbReference>
<evidence type="ECO:0000256" key="2">
    <source>
        <dbReference type="ARBA" id="ARBA00022759"/>
    </source>
</evidence>
<dbReference type="CDD" id="cd22338">
    <property type="entry name" value="NaeI-like"/>
    <property type="match status" value="1"/>
</dbReference>
<feature type="domain" description="Type II restriction enzyme NaeI" evidence="4">
    <location>
        <begin position="15"/>
        <end position="262"/>
    </location>
</feature>
<evidence type="ECO:0000256" key="1">
    <source>
        <dbReference type="ARBA" id="ARBA00022722"/>
    </source>
</evidence>
<dbReference type="InterPro" id="IPR015210">
    <property type="entry name" value="NaeI"/>
</dbReference>
<sequence>MIQAAGGEANLESFFGALIRQAIDEVVDGPRTGRIQYSSLTPEEKKYVGTKLEIILRNELEYPRGRLLDLDVQGIEADIKWSQGSAWMIPRDYDDTTRHSRPPVCLLIGTHMEDSLEFNVGVARANLITGGRNRDGKGSLRASHVDQVVGSTATWLVRRGQLAPTFLATLPGAAVDRIMAARKGQARVNQLFTETVGRPVPRSAVETMAQQKDPLRRTRQDASRSTASALPFLVLSGVWKAHQEAARQLTGHTLKKDELMAVSHEALAKLPAELLSRVRKEP</sequence>
<proteinExistence type="predicted"/>
<evidence type="ECO:0000256" key="3">
    <source>
        <dbReference type="ARBA" id="ARBA00022801"/>
    </source>
</evidence>
<dbReference type="Proteomes" id="UP000056209">
    <property type="component" value="Unassembled WGS sequence"/>
</dbReference>
<dbReference type="GO" id="GO:0009307">
    <property type="term" value="P:DNA restriction-modification system"/>
    <property type="evidence" value="ECO:0007669"/>
    <property type="project" value="InterPro"/>
</dbReference>
<keyword evidence="2" id="KW-0255">Endonuclease</keyword>
<keyword evidence="6" id="KW-1185">Reference proteome</keyword>
<dbReference type="AlphaFoldDB" id="A0A117DPW6"/>
<evidence type="ECO:0000313" key="5">
    <source>
        <dbReference type="EMBL" id="GAQ20206.1"/>
    </source>
</evidence>
<dbReference type="GO" id="GO:0003677">
    <property type="term" value="F:DNA binding"/>
    <property type="evidence" value="ECO:0007669"/>
    <property type="project" value="InterPro"/>
</dbReference>
<keyword evidence="3" id="KW-0378">Hydrolase</keyword>
<dbReference type="InterPro" id="IPR037057">
    <property type="entry name" value="DNA_rep_MutH/T2_RE_sf"/>
</dbReference>
<dbReference type="SUPFAM" id="SSF52980">
    <property type="entry name" value="Restriction endonuclease-like"/>
    <property type="match status" value="1"/>
</dbReference>
<dbReference type="InterPro" id="IPR036388">
    <property type="entry name" value="WH-like_DNA-bd_sf"/>
</dbReference>
<dbReference type="Gene3D" id="1.10.10.10">
    <property type="entry name" value="Winged helix-like DNA-binding domain superfamily/Winged helix DNA-binding domain"/>
    <property type="match status" value="1"/>
</dbReference>
<protein>
    <recommendedName>
        <fullName evidence="4">Type II restriction enzyme NaeI domain-containing protein</fullName>
    </recommendedName>
</protein>
<dbReference type="GO" id="GO:0009036">
    <property type="term" value="F:type II site-specific deoxyribonuclease activity"/>
    <property type="evidence" value="ECO:0007669"/>
    <property type="project" value="InterPro"/>
</dbReference>
<name>A0A117DPW6_9DEIO</name>
<dbReference type="Pfam" id="PF09126">
    <property type="entry name" value="NaeI"/>
    <property type="match status" value="1"/>
</dbReference>
<dbReference type="REBASE" id="141076">
    <property type="entry name" value="Dgr43672ORF100235P"/>
</dbReference>
<evidence type="ECO:0000259" key="4">
    <source>
        <dbReference type="Pfam" id="PF09126"/>
    </source>
</evidence>
<dbReference type="EMBL" id="BCMS01000001">
    <property type="protein sequence ID" value="GAQ20206.1"/>
    <property type="molecule type" value="Genomic_DNA"/>
</dbReference>
<gene>
    <name evidence="5" type="ORF">DEIGR_100234</name>
</gene>
<evidence type="ECO:0000313" key="6">
    <source>
        <dbReference type="Proteomes" id="UP000056209"/>
    </source>
</evidence>
<organism evidence="5 6">
    <name type="scientific">Deinococcus grandis</name>
    <dbReference type="NCBI Taxonomy" id="57498"/>
    <lineage>
        <taxon>Bacteria</taxon>
        <taxon>Thermotogati</taxon>
        <taxon>Deinococcota</taxon>
        <taxon>Deinococci</taxon>
        <taxon>Deinococcales</taxon>
        <taxon>Deinococcaceae</taxon>
        <taxon>Deinococcus</taxon>
    </lineage>
</organism>
<comment type="caution">
    <text evidence="5">The sequence shown here is derived from an EMBL/GenBank/DDBJ whole genome shotgun (WGS) entry which is preliminary data.</text>
</comment>
<keyword evidence="1" id="KW-0540">Nuclease</keyword>